<comment type="pathway">
    <text evidence="3 9">Cofactor biosynthesis; tetrahydrofolate biosynthesis; 7,8-dihydrofolate from 2-amino-4-hydroxy-6-hydroxymethyl-7,8-dihydropteridine diphosphate and 4-aminobenzoate: step 1/2.</text>
</comment>
<dbReference type="GO" id="GO:0005829">
    <property type="term" value="C:cytosol"/>
    <property type="evidence" value="ECO:0007669"/>
    <property type="project" value="TreeGrafter"/>
</dbReference>
<dbReference type="EMBL" id="JACHGY010000001">
    <property type="protein sequence ID" value="MBB6429719.1"/>
    <property type="molecule type" value="Genomic_DNA"/>
</dbReference>
<keyword evidence="12" id="KW-1185">Reference proteome</keyword>
<sequence>MNPTTPDNPTAAAEFRFPGRPTMTLDRPRLMGILNLTPDSFSDGGKYDDLDVAVMRGLVMAREGADLIDVGGESSRPGAERVSADQQIQRTAGVIEALRHTLDGEGYEHVAISIDTTQAKVARAALDAGAGMLNDISAGREDPGMLTLAAERSAPICLMHMHGQPKSMQAAPSYEDVVQEIEAFLAERVEAAVAAGVERSQVVIDPGIGFGKTVEHNLAILRAMPRYVATGQPVLLGTSRKSFLAKLQGDPEGKIEPDPAGGTAATTALGVAAGVPLFRVHDVALNHQAAIAAWAVHHG</sequence>
<dbReference type="InterPro" id="IPR045031">
    <property type="entry name" value="DHP_synth-like"/>
</dbReference>
<dbReference type="NCBIfam" id="TIGR01496">
    <property type="entry name" value="DHPS"/>
    <property type="match status" value="1"/>
</dbReference>
<dbReference type="InterPro" id="IPR000489">
    <property type="entry name" value="Pterin-binding_dom"/>
</dbReference>
<gene>
    <name evidence="11" type="ORF">HNQ40_001525</name>
</gene>
<dbReference type="InterPro" id="IPR006390">
    <property type="entry name" value="DHP_synth_dom"/>
</dbReference>
<dbReference type="EC" id="2.5.1.15" evidence="4 9"/>
<keyword evidence="5 9" id="KW-0808">Transferase</keyword>
<dbReference type="Proteomes" id="UP000541810">
    <property type="component" value="Unassembled WGS sequence"/>
</dbReference>
<dbReference type="UniPathway" id="UPA00077">
    <property type="reaction ID" value="UER00156"/>
</dbReference>
<evidence type="ECO:0000256" key="6">
    <source>
        <dbReference type="ARBA" id="ARBA00022723"/>
    </source>
</evidence>
<dbReference type="PROSITE" id="PS00793">
    <property type="entry name" value="DHPS_2"/>
    <property type="match status" value="1"/>
</dbReference>
<evidence type="ECO:0000313" key="12">
    <source>
        <dbReference type="Proteomes" id="UP000541810"/>
    </source>
</evidence>
<dbReference type="GO" id="GO:0004156">
    <property type="term" value="F:dihydropteroate synthase activity"/>
    <property type="evidence" value="ECO:0007669"/>
    <property type="project" value="UniProtKB-EC"/>
</dbReference>
<dbReference type="GO" id="GO:0046872">
    <property type="term" value="F:metal ion binding"/>
    <property type="evidence" value="ECO:0007669"/>
    <property type="project" value="UniProtKB-KW"/>
</dbReference>
<dbReference type="CDD" id="cd00739">
    <property type="entry name" value="DHPS"/>
    <property type="match status" value="1"/>
</dbReference>
<comment type="function">
    <text evidence="9">Catalyzes the condensation of para-aminobenzoate (pABA) with 6-hydroxymethyl-7,8-dihydropterin diphosphate (DHPt-PP) to form 7,8-dihydropteroate (H2Pte), the immediate precursor of folate derivatives.</text>
</comment>
<dbReference type="GO" id="GO:0046654">
    <property type="term" value="P:tetrahydrofolate biosynthetic process"/>
    <property type="evidence" value="ECO:0007669"/>
    <property type="project" value="UniProtKB-UniPathway"/>
</dbReference>
<evidence type="ECO:0000313" key="11">
    <source>
        <dbReference type="EMBL" id="MBB6429719.1"/>
    </source>
</evidence>
<comment type="catalytic activity">
    <reaction evidence="1">
        <text>(7,8-dihydropterin-6-yl)methyl diphosphate + 4-aminobenzoate = 7,8-dihydropteroate + diphosphate</text>
        <dbReference type="Rhea" id="RHEA:19949"/>
        <dbReference type="ChEBI" id="CHEBI:17836"/>
        <dbReference type="ChEBI" id="CHEBI:17839"/>
        <dbReference type="ChEBI" id="CHEBI:33019"/>
        <dbReference type="ChEBI" id="CHEBI:72950"/>
        <dbReference type="EC" id="2.5.1.15"/>
    </reaction>
</comment>
<dbReference type="Pfam" id="PF00809">
    <property type="entry name" value="Pterin_bind"/>
    <property type="match status" value="1"/>
</dbReference>
<dbReference type="PROSITE" id="PS50972">
    <property type="entry name" value="PTERIN_BINDING"/>
    <property type="match status" value="1"/>
</dbReference>
<dbReference type="AlphaFoldDB" id="A0A7X0LKD0"/>
<proteinExistence type="inferred from homology"/>
<reference evidence="11 12" key="1">
    <citation type="submission" date="2020-08" db="EMBL/GenBank/DDBJ databases">
        <title>Genomic Encyclopedia of Type Strains, Phase IV (KMG-IV): sequencing the most valuable type-strain genomes for metagenomic binning, comparative biology and taxonomic classification.</title>
        <authorList>
            <person name="Goeker M."/>
        </authorList>
    </citation>
    <scope>NUCLEOTIDE SEQUENCE [LARGE SCALE GENOMIC DNA]</scope>
    <source>
        <strain evidence="11 12">DSM 103725</strain>
    </source>
</reference>
<evidence type="ECO:0000256" key="5">
    <source>
        <dbReference type="ARBA" id="ARBA00022679"/>
    </source>
</evidence>
<dbReference type="InterPro" id="IPR011005">
    <property type="entry name" value="Dihydropteroate_synth-like_sf"/>
</dbReference>
<accession>A0A7X0LKD0</accession>
<dbReference type="PANTHER" id="PTHR20941:SF1">
    <property type="entry name" value="FOLIC ACID SYNTHESIS PROTEIN FOL1"/>
    <property type="match status" value="1"/>
</dbReference>
<dbReference type="Gene3D" id="3.20.20.20">
    <property type="entry name" value="Dihydropteroate synthase-like"/>
    <property type="match status" value="1"/>
</dbReference>
<comment type="cofactor">
    <cofactor evidence="2 9">
        <name>Mg(2+)</name>
        <dbReference type="ChEBI" id="CHEBI:18420"/>
    </cofactor>
</comment>
<comment type="caution">
    <text evidence="11">The sequence shown here is derived from an EMBL/GenBank/DDBJ whole genome shotgun (WGS) entry which is preliminary data.</text>
</comment>
<evidence type="ECO:0000256" key="9">
    <source>
        <dbReference type="RuleBase" id="RU361205"/>
    </source>
</evidence>
<keyword evidence="7 9" id="KW-0460">Magnesium</keyword>
<feature type="domain" description="Pterin-binding" evidence="10">
    <location>
        <begin position="28"/>
        <end position="292"/>
    </location>
</feature>
<evidence type="ECO:0000256" key="8">
    <source>
        <dbReference type="ARBA" id="ARBA00022909"/>
    </source>
</evidence>
<protein>
    <recommendedName>
        <fullName evidence="4 9">Dihydropteroate synthase</fullName>
        <shortName evidence="9">DHPS</shortName>
        <ecNumber evidence="4 9">2.5.1.15</ecNumber>
    </recommendedName>
    <alternativeName>
        <fullName evidence="9">Dihydropteroate pyrophosphorylase</fullName>
    </alternativeName>
</protein>
<organism evidence="11 12">
    <name type="scientific">Algisphaera agarilytica</name>
    <dbReference type="NCBI Taxonomy" id="1385975"/>
    <lineage>
        <taxon>Bacteria</taxon>
        <taxon>Pseudomonadati</taxon>
        <taxon>Planctomycetota</taxon>
        <taxon>Phycisphaerae</taxon>
        <taxon>Phycisphaerales</taxon>
        <taxon>Phycisphaeraceae</taxon>
        <taxon>Algisphaera</taxon>
    </lineage>
</organism>
<keyword evidence="8 9" id="KW-0289">Folate biosynthesis</keyword>
<evidence type="ECO:0000256" key="7">
    <source>
        <dbReference type="ARBA" id="ARBA00022842"/>
    </source>
</evidence>
<comment type="similarity">
    <text evidence="9">Belongs to the DHPS family.</text>
</comment>
<dbReference type="GO" id="GO:0046656">
    <property type="term" value="P:folic acid biosynthetic process"/>
    <property type="evidence" value="ECO:0007669"/>
    <property type="project" value="UniProtKB-KW"/>
</dbReference>
<dbReference type="PROSITE" id="PS00792">
    <property type="entry name" value="DHPS_1"/>
    <property type="match status" value="1"/>
</dbReference>
<dbReference type="RefSeq" id="WP_221435420.1">
    <property type="nucleotide sequence ID" value="NZ_JACHGY010000001.1"/>
</dbReference>
<evidence type="ECO:0000256" key="2">
    <source>
        <dbReference type="ARBA" id="ARBA00001946"/>
    </source>
</evidence>
<dbReference type="SUPFAM" id="SSF51717">
    <property type="entry name" value="Dihydropteroate synthetase-like"/>
    <property type="match status" value="1"/>
</dbReference>
<dbReference type="PANTHER" id="PTHR20941">
    <property type="entry name" value="FOLATE SYNTHESIS PROTEINS"/>
    <property type="match status" value="1"/>
</dbReference>
<name>A0A7X0LKD0_9BACT</name>
<evidence type="ECO:0000256" key="3">
    <source>
        <dbReference type="ARBA" id="ARBA00004763"/>
    </source>
</evidence>
<evidence type="ECO:0000256" key="4">
    <source>
        <dbReference type="ARBA" id="ARBA00012458"/>
    </source>
</evidence>
<keyword evidence="6 9" id="KW-0479">Metal-binding</keyword>
<evidence type="ECO:0000256" key="1">
    <source>
        <dbReference type="ARBA" id="ARBA00000012"/>
    </source>
</evidence>
<evidence type="ECO:0000259" key="10">
    <source>
        <dbReference type="PROSITE" id="PS50972"/>
    </source>
</evidence>